<gene>
    <name evidence="1" type="ORF">SDC9_196534</name>
</gene>
<name>A0A645IC39_9ZZZZ</name>
<proteinExistence type="predicted"/>
<organism evidence="1">
    <name type="scientific">bioreactor metagenome</name>
    <dbReference type="NCBI Taxonomy" id="1076179"/>
    <lineage>
        <taxon>unclassified sequences</taxon>
        <taxon>metagenomes</taxon>
        <taxon>ecological metagenomes</taxon>
    </lineage>
</organism>
<reference evidence="1" key="1">
    <citation type="submission" date="2019-08" db="EMBL/GenBank/DDBJ databases">
        <authorList>
            <person name="Kucharzyk K."/>
            <person name="Murdoch R.W."/>
            <person name="Higgins S."/>
            <person name="Loffler F."/>
        </authorList>
    </citation>
    <scope>NUCLEOTIDE SEQUENCE</scope>
</reference>
<evidence type="ECO:0000313" key="1">
    <source>
        <dbReference type="EMBL" id="MPN48921.1"/>
    </source>
</evidence>
<comment type="caution">
    <text evidence="1">The sequence shown here is derived from an EMBL/GenBank/DDBJ whole genome shotgun (WGS) entry which is preliminary data.</text>
</comment>
<dbReference type="AlphaFoldDB" id="A0A645IC39"/>
<dbReference type="EMBL" id="VSSQ01111681">
    <property type="protein sequence ID" value="MPN48921.1"/>
    <property type="molecule type" value="Genomic_DNA"/>
</dbReference>
<sequence length="158" mass="18125">MGIRAQHGIADQFGMLGDEKRPTQWKAVPAMRARNHFVGGRCKREFFRRLAGGDLLGGAIRIRGKRIVVNSHRKTVGIPDNPIRRLPRLSHPNQDVLRKIMLIDNIIKLEPAVRPSQFIAYLDINAFFFQLLFVRIRLRLSLAKKHCASPLTSRLQLR</sequence>
<accession>A0A645IC39</accession>
<protein>
    <submittedName>
        <fullName evidence="1">Uncharacterized protein</fullName>
    </submittedName>
</protein>